<dbReference type="GO" id="GO:0035529">
    <property type="term" value="F:NADH pyrophosphatase activity"/>
    <property type="evidence" value="ECO:0007669"/>
    <property type="project" value="TreeGrafter"/>
</dbReference>
<evidence type="ECO:0000256" key="4">
    <source>
        <dbReference type="ARBA" id="ARBA00022842"/>
    </source>
</evidence>
<evidence type="ECO:0000256" key="2">
    <source>
        <dbReference type="ARBA" id="ARBA00022723"/>
    </source>
</evidence>
<dbReference type="Pfam" id="PF00293">
    <property type="entry name" value="NUDIX"/>
    <property type="match status" value="1"/>
</dbReference>
<keyword evidence="3" id="KW-0378">Hydrolase</keyword>
<dbReference type="PANTHER" id="PTHR42904:SF12">
    <property type="entry name" value="ADP-RIBOSE PYROPHOSPHATASE-RELATED"/>
    <property type="match status" value="1"/>
</dbReference>
<keyword evidence="4" id="KW-0460">Magnesium</keyword>
<comment type="caution">
    <text evidence="6">The sequence shown here is derived from an EMBL/GenBank/DDBJ whole genome shotgun (WGS) entry which is preliminary data.</text>
</comment>
<dbReference type="GO" id="GO:0046872">
    <property type="term" value="F:metal ion binding"/>
    <property type="evidence" value="ECO:0007669"/>
    <property type="project" value="UniProtKB-KW"/>
</dbReference>
<name>A0A9D1GCX6_9BACT</name>
<protein>
    <submittedName>
        <fullName evidence="6">NUDIX domain-containing protein</fullName>
    </submittedName>
</protein>
<dbReference type="InterPro" id="IPR050241">
    <property type="entry name" value="NAD-cap_RNA_hydrolase_NudC"/>
</dbReference>
<dbReference type="Gene3D" id="3.90.79.10">
    <property type="entry name" value="Nucleoside Triphosphate Pyrophosphohydrolase"/>
    <property type="match status" value="1"/>
</dbReference>
<dbReference type="GO" id="GO:0019677">
    <property type="term" value="P:NAD+ catabolic process"/>
    <property type="evidence" value="ECO:0007669"/>
    <property type="project" value="TreeGrafter"/>
</dbReference>
<dbReference type="GO" id="GO:0006742">
    <property type="term" value="P:NADP+ catabolic process"/>
    <property type="evidence" value="ECO:0007669"/>
    <property type="project" value="TreeGrafter"/>
</dbReference>
<comment type="cofactor">
    <cofactor evidence="1">
        <name>Mg(2+)</name>
        <dbReference type="ChEBI" id="CHEBI:18420"/>
    </cofactor>
</comment>
<dbReference type="InterPro" id="IPR015797">
    <property type="entry name" value="NUDIX_hydrolase-like_dom_sf"/>
</dbReference>
<dbReference type="PROSITE" id="PS51462">
    <property type="entry name" value="NUDIX"/>
    <property type="match status" value="1"/>
</dbReference>
<dbReference type="GO" id="GO:0005829">
    <property type="term" value="C:cytosol"/>
    <property type="evidence" value="ECO:0007669"/>
    <property type="project" value="TreeGrafter"/>
</dbReference>
<evidence type="ECO:0000313" key="6">
    <source>
        <dbReference type="EMBL" id="HIT38541.1"/>
    </source>
</evidence>
<evidence type="ECO:0000256" key="1">
    <source>
        <dbReference type="ARBA" id="ARBA00001946"/>
    </source>
</evidence>
<accession>A0A9D1GCX6</accession>
<dbReference type="Proteomes" id="UP000886722">
    <property type="component" value="Unassembled WGS sequence"/>
</dbReference>
<reference evidence="6" key="1">
    <citation type="submission" date="2020-10" db="EMBL/GenBank/DDBJ databases">
        <authorList>
            <person name="Gilroy R."/>
        </authorList>
    </citation>
    <scope>NUCLEOTIDE SEQUENCE</scope>
    <source>
        <strain evidence="6">21143</strain>
    </source>
</reference>
<evidence type="ECO:0000259" key="5">
    <source>
        <dbReference type="PROSITE" id="PS51462"/>
    </source>
</evidence>
<keyword evidence="2" id="KW-0479">Metal-binding</keyword>
<reference evidence="6" key="2">
    <citation type="journal article" date="2021" name="PeerJ">
        <title>Extensive microbial diversity within the chicken gut microbiome revealed by metagenomics and culture.</title>
        <authorList>
            <person name="Gilroy R."/>
            <person name="Ravi A."/>
            <person name="Getino M."/>
            <person name="Pursley I."/>
            <person name="Horton D.L."/>
            <person name="Alikhan N.F."/>
            <person name="Baker D."/>
            <person name="Gharbi K."/>
            <person name="Hall N."/>
            <person name="Watson M."/>
            <person name="Adriaenssens E.M."/>
            <person name="Foster-Nyarko E."/>
            <person name="Jarju S."/>
            <person name="Secka A."/>
            <person name="Antonio M."/>
            <person name="Oren A."/>
            <person name="Chaudhuri R.R."/>
            <person name="La Ragione R."/>
            <person name="Hildebrand F."/>
            <person name="Pallen M.J."/>
        </authorList>
    </citation>
    <scope>NUCLEOTIDE SEQUENCE</scope>
    <source>
        <strain evidence="6">21143</strain>
    </source>
</reference>
<feature type="domain" description="Nudix hydrolase" evidence="5">
    <location>
        <begin position="42"/>
        <end position="175"/>
    </location>
</feature>
<evidence type="ECO:0000313" key="7">
    <source>
        <dbReference type="Proteomes" id="UP000886722"/>
    </source>
</evidence>
<organism evidence="6 7">
    <name type="scientific">Candidatus Caccoplasma intestinavium</name>
    <dbReference type="NCBI Taxonomy" id="2840716"/>
    <lineage>
        <taxon>Bacteria</taxon>
        <taxon>Pseudomonadati</taxon>
        <taxon>Bacteroidota</taxon>
        <taxon>Bacteroidia</taxon>
        <taxon>Bacteroidales</taxon>
        <taxon>Bacteroidaceae</taxon>
        <taxon>Bacteroidaceae incertae sedis</taxon>
        <taxon>Candidatus Caccoplasma</taxon>
    </lineage>
</organism>
<dbReference type="PANTHER" id="PTHR42904">
    <property type="entry name" value="NUDIX HYDROLASE, NUDC SUBFAMILY"/>
    <property type="match status" value="1"/>
</dbReference>
<dbReference type="AlphaFoldDB" id="A0A9D1GCX6"/>
<dbReference type="SUPFAM" id="SSF55811">
    <property type="entry name" value="Nudix"/>
    <property type="match status" value="1"/>
</dbReference>
<evidence type="ECO:0000256" key="3">
    <source>
        <dbReference type="ARBA" id="ARBA00022801"/>
    </source>
</evidence>
<dbReference type="CDD" id="cd04681">
    <property type="entry name" value="NUDIX_Hydrolase"/>
    <property type="match status" value="1"/>
</dbReference>
<sequence>MNGTTPLLKPFRFCPQCGSERFIDNNVQSKRCLDCGLIYYINPKAAVVALITNEQGDILVCRRAKDPARGTLDLPGGFTDLDETAEEAVAREVREETSLIVTETRYLFSLPNLYAYGGLVVPTMDLFFECRVADTCGLSAHDDVASARFMPRREISPELFGLESIRRGITRILERSK</sequence>
<dbReference type="EMBL" id="DVKT01000005">
    <property type="protein sequence ID" value="HIT38541.1"/>
    <property type="molecule type" value="Genomic_DNA"/>
</dbReference>
<gene>
    <name evidence="6" type="ORF">IAD06_00665</name>
</gene>
<dbReference type="InterPro" id="IPR000086">
    <property type="entry name" value="NUDIX_hydrolase_dom"/>
</dbReference>
<proteinExistence type="predicted"/>